<keyword evidence="2" id="KW-1185">Reference proteome</keyword>
<dbReference type="Proteomes" id="UP000594865">
    <property type="component" value="Chromosome"/>
</dbReference>
<dbReference type="RefSeq" id="WP_111726913.1">
    <property type="nucleotide sequence ID" value="NZ_CP065726.1"/>
</dbReference>
<dbReference type="GeneID" id="84022158"/>
<protein>
    <submittedName>
        <fullName evidence="1">Uncharacterized protein</fullName>
    </submittedName>
</protein>
<evidence type="ECO:0000313" key="1">
    <source>
        <dbReference type="EMBL" id="QPT37336.1"/>
    </source>
</evidence>
<proteinExistence type="predicted"/>
<dbReference type="AlphaFoldDB" id="A0A7T3BKD5"/>
<evidence type="ECO:0000313" key="2">
    <source>
        <dbReference type="Proteomes" id="UP000594865"/>
    </source>
</evidence>
<organism evidence="1 2">
    <name type="scientific">Neisseria cinerea</name>
    <dbReference type="NCBI Taxonomy" id="483"/>
    <lineage>
        <taxon>Bacteria</taxon>
        <taxon>Pseudomonadati</taxon>
        <taxon>Pseudomonadota</taxon>
        <taxon>Betaproteobacteria</taxon>
        <taxon>Neisseriales</taxon>
        <taxon>Neisseriaceae</taxon>
        <taxon>Neisseria</taxon>
    </lineage>
</organism>
<dbReference type="EMBL" id="CP065726">
    <property type="protein sequence ID" value="QPT37336.1"/>
    <property type="molecule type" value="Genomic_DNA"/>
</dbReference>
<sequence length="85" mass="10340">MKKLDYDQADDNELYVFKLSEQEVNLLFEKNFFDELNEVIDTYIFPCIAQREKSEYYIQLYFTETKLAVHICAIFLLQTKNIYNY</sequence>
<reference evidence="1 2" key="1">
    <citation type="submission" date="2020-12" db="EMBL/GenBank/DDBJ databases">
        <title>FDA dAtabase for Regulatory Grade micrObial Sequences (FDA-ARGOS): Supporting development and validation of Infectious Disease Dx tests.</title>
        <authorList>
            <person name="Sproer C."/>
            <person name="Gronow S."/>
            <person name="Severitt S."/>
            <person name="Schroder I."/>
            <person name="Tallon L."/>
            <person name="Sadzewicz L."/>
            <person name="Zhao X."/>
            <person name="Boylan J."/>
            <person name="Ott S."/>
            <person name="Bowen H."/>
            <person name="Vavikolanu K."/>
            <person name="Mehta A."/>
            <person name="Aluvathingal J."/>
            <person name="Nadendla S."/>
            <person name="Lowell S."/>
            <person name="Myers T."/>
            <person name="Yan Y."/>
            <person name="Sichtig H."/>
        </authorList>
    </citation>
    <scope>NUCLEOTIDE SEQUENCE [LARGE SCALE GENOMIC DNA]</scope>
    <source>
        <strain evidence="1 2">FDAARGOS_871</strain>
    </source>
</reference>
<accession>A0A7T3BKD5</accession>
<gene>
    <name evidence="1" type="ORF">I6G28_05120</name>
</gene>
<name>A0A7T3BKD5_NEICI</name>